<dbReference type="Gene3D" id="3.40.630.30">
    <property type="match status" value="1"/>
</dbReference>
<name>A0A2S9D191_CHRCI</name>
<reference evidence="3 4" key="1">
    <citation type="submission" date="2017-09" db="EMBL/GenBank/DDBJ databases">
        <title>Genomic, metabolic, and phenotypic characteristics of bacterial isolates from the natural microbiome of the model nematode Caenorhabditis elegans.</title>
        <authorList>
            <person name="Zimmermann J."/>
            <person name="Obeng N."/>
            <person name="Yang W."/>
            <person name="Obeng O."/>
            <person name="Kissoyan K."/>
            <person name="Pees B."/>
            <person name="Dirksen P."/>
            <person name="Hoppner M."/>
            <person name="Franke A."/>
            <person name="Rosenstiel P."/>
            <person name="Leippe M."/>
            <person name="Dierking K."/>
            <person name="Kaleta C."/>
            <person name="Schulenburg H."/>
        </authorList>
    </citation>
    <scope>NUCLEOTIDE SEQUENCE [LARGE SCALE GENOMIC DNA]</scope>
    <source>
        <strain evidence="1 4">MYb25</strain>
        <strain evidence="2 3">MYb44</strain>
    </source>
</reference>
<dbReference type="EMBL" id="PCPH01000001">
    <property type="protein sequence ID" value="PRB92291.1"/>
    <property type="molecule type" value="Genomic_DNA"/>
</dbReference>
<protein>
    <submittedName>
        <fullName evidence="1">Methicillin resistance protein</fullName>
    </submittedName>
</protein>
<dbReference type="OrthoDB" id="116151at2"/>
<evidence type="ECO:0000313" key="2">
    <source>
        <dbReference type="EMBL" id="PRB92291.1"/>
    </source>
</evidence>
<comment type="caution">
    <text evidence="1">The sequence shown here is derived from an EMBL/GenBank/DDBJ whole genome shotgun (WGS) entry which is preliminary data.</text>
</comment>
<accession>A0A2S9D191</accession>
<dbReference type="AlphaFoldDB" id="A0A2S9D191"/>
<sequence>MLGENKRKYIELCDNEESIPLFSKYWWLDAVCGENNWDVILSEKGDTIIGSLPYYKKKVKKKFNILTLPHQTQTLGPWIRTNKDTSKKSSKISNEIKVMEDLIQKLPQFDYFIQHFHYSITNWLPFYWAGFQCTTKYTYVIPDISDPDKVLASFSYDKRKSIKDAKGKISVKLDEDYKEFYQFHKKCLKEVGQEISYSEELFYSIYKASKERNMGCIMSAYDEEGNKHTSLFLIWDSNSAYHLISAINPKFRQSNSFSCLIFESIKFLGDKTQSYDFEGSMIKNVESAFRLYGTEQKAYFEVSKTNSSLLKLFLFLSGRNV</sequence>
<dbReference type="InterPro" id="IPR016181">
    <property type="entry name" value="Acyl_CoA_acyltransferase"/>
</dbReference>
<dbReference type="SUPFAM" id="SSF55729">
    <property type="entry name" value="Acyl-CoA N-acyltransferases (Nat)"/>
    <property type="match status" value="1"/>
</dbReference>
<dbReference type="Proteomes" id="UP000238325">
    <property type="component" value="Unassembled WGS sequence"/>
</dbReference>
<proteinExistence type="predicted"/>
<gene>
    <name evidence="1" type="ORF">CQ022_09890</name>
    <name evidence="2" type="ORF">CQ033_03560</name>
</gene>
<dbReference type="EMBL" id="PCPP01000001">
    <property type="protein sequence ID" value="PRB86538.1"/>
    <property type="molecule type" value="Genomic_DNA"/>
</dbReference>
<keyword evidence="3" id="KW-1185">Reference proteome</keyword>
<dbReference type="Proteomes" id="UP000238534">
    <property type="component" value="Unassembled WGS sequence"/>
</dbReference>
<evidence type="ECO:0000313" key="4">
    <source>
        <dbReference type="Proteomes" id="UP000238534"/>
    </source>
</evidence>
<organism evidence="1 4">
    <name type="scientific">Chryseobacterium culicis</name>
    <dbReference type="NCBI Taxonomy" id="680127"/>
    <lineage>
        <taxon>Bacteria</taxon>
        <taxon>Pseudomonadati</taxon>
        <taxon>Bacteroidota</taxon>
        <taxon>Flavobacteriia</taxon>
        <taxon>Flavobacteriales</taxon>
        <taxon>Weeksellaceae</taxon>
        <taxon>Chryseobacterium group</taxon>
        <taxon>Chryseobacterium</taxon>
    </lineage>
</organism>
<dbReference type="RefSeq" id="WP_105681242.1">
    <property type="nucleotide sequence ID" value="NZ_JBBGZD010000001.1"/>
</dbReference>
<evidence type="ECO:0000313" key="3">
    <source>
        <dbReference type="Proteomes" id="UP000238325"/>
    </source>
</evidence>
<evidence type="ECO:0000313" key="1">
    <source>
        <dbReference type="EMBL" id="PRB86538.1"/>
    </source>
</evidence>